<evidence type="ECO:0000259" key="10">
    <source>
        <dbReference type="Pfam" id="PF00288"/>
    </source>
</evidence>
<protein>
    <recommendedName>
        <fullName evidence="3 9">4-diphosphocytidyl-2-C-methyl-D-erythritol kinase</fullName>
        <shortName evidence="9">CMK</shortName>
        <ecNumber evidence="2 9">2.7.1.148</ecNumber>
    </recommendedName>
    <alternativeName>
        <fullName evidence="8 9">4-(cytidine-5'-diphospho)-2-C-methyl-D-erythritol kinase</fullName>
    </alternativeName>
</protein>
<dbReference type="SUPFAM" id="SSF55060">
    <property type="entry name" value="GHMP Kinase, C-terminal domain"/>
    <property type="match status" value="1"/>
</dbReference>
<dbReference type="GO" id="GO:0050515">
    <property type="term" value="F:4-(cytidine 5'-diphospho)-2-C-methyl-D-erythritol kinase activity"/>
    <property type="evidence" value="ECO:0007669"/>
    <property type="project" value="UniProtKB-EC"/>
</dbReference>
<dbReference type="Pfam" id="PF08544">
    <property type="entry name" value="GHMP_kinases_C"/>
    <property type="match status" value="1"/>
</dbReference>
<feature type="domain" description="GHMP kinase C-terminal" evidence="11">
    <location>
        <begin position="203"/>
        <end position="261"/>
    </location>
</feature>
<evidence type="ECO:0000256" key="1">
    <source>
        <dbReference type="ARBA" id="ARBA00009684"/>
    </source>
</evidence>
<evidence type="ECO:0000256" key="7">
    <source>
        <dbReference type="ARBA" id="ARBA00022840"/>
    </source>
</evidence>
<accession>A0ABW9ZWU2</accession>
<dbReference type="Pfam" id="PF00288">
    <property type="entry name" value="GHMP_kinases_N"/>
    <property type="match status" value="1"/>
</dbReference>
<dbReference type="PIRSF" id="PIRSF010376">
    <property type="entry name" value="IspE"/>
    <property type="match status" value="1"/>
</dbReference>
<evidence type="ECO:0000256" key="6">
    <source>
        <dbReference type="ARBA" id="ARBA00022777"/>
    </source>
</evidence>
<comment type="pathway">
    <text evidence="9">Isoprenoid biosynthesis; isopentenyl diphosphate biosynthesis via DXP pathway; isopentenyl diphosphate from 1-deoxy-D-xylulose 5-phosphate: step 3/6.</text>
</comment>
<dbReference type="SUPFAM" id="SSF54211">
    <property type="entry name" value="Ribosomal protein S5 domain 2-like"/>
    <property type="match status" value="1"/>
</dbReference>
<name>A0ABW9ZWU2_9BACT</name>
<evidence type="ECO:0000313" key="13">
    <source>
        <dbReference type="Proteomes" id="UP000753802"/>
    </source>
</evidence>
<dbReference type="NCBIfam" id="TIGR00154">
    <property type="entry name" value="ispE"/>
    <property type="match status" value="1"/>
</dbReference>
<feature type="binding site" evidence="9">
    <location>
        <begin position="95"/>
        <end position="105"/>
    </location>
    <ligand>
        <name>ATP</name>
        <dbReference type="ChEBI" id="CHEBI:30616"/>
    </ligand>
</feature>
<dbReference type="InterPro" id="IPR013750">
    <property type="entry name" value="GHMP_kinase_C_dom"/>
</dbReference>
<feature type="active site" evidence="9">
    <location>
        <position position="8"/>
    </location>
</feature>
<dbReference type="EC" id="2.7.1.148" evidence="2 9"/>
<evidence type="ECO:0000256" key="4">
    <source>
        <dbReference type="ARBA" id="ARBA00022679"/>
    </source>
</evidence>
<evidence type="ECO:0000256" key="2">
    <source>
        <dbReference type="ARBA" id="ARBA00012052"/>
    </source>
</evidence>
<keyword evidence="13" id="KW-1185">Reference proteome</keyword>
<comment type="caution">
    <text evidence="12">The sequence shown here is derived from an EMBL/GenBank/DDBJ whole genome shotgun (WGS) entry which is preliminary data.</text>
</comment>
<dbReference type="InterPro" id="IPR004424">
    <property type="entry name" value="IspE"/>
</dbReference>
<dbReference type="Gene3D" id="3.30.70.890">
    <property type="entry name" value="GHMP kinase, C-terminal domain"/>
    <property type="match status" value="1"/>
</dbReference>
<dbReference type="InterPro" id="IPR020568">
    <property type="entry name" value="Ribosomal_Su5_D2-typ_SF"/>
</dbReference>
<evidence type="ECO:0000256" key="3">
    <source>
        <dbReference type="ARBA" id="ARBA00017473"/>
    </source>
</evidence>
<dbReference type="HAMAP" id="MF_00061">
    <property type="entry name" value="IspE"/>
    <property type="match status" value="1"/>
</dbReference>
<organism evidence="12 13">
    <name type="scientific">Sediminibacterium roseum</name>
    <dbReference type="NCBI Taxonomy" id="1978412"/>
    <lineage>
        <taxon>Bacteria</taxon>
        <taxon>Pseudomonadati</taxon>
        <taxon>Bacteroidota</taxon>
        <taxon>Chitinophagia</taxon>
        <taxon>Chitinophagales</taxon>
        <taxon>Chitinophagaceae</taxon>
        <taxon>Sediminibacterium</taxon>
    </lineage>
</organism>
<sequence>MLNFPNCKINLGLNITAKRADGYHDLETVFYPVGLKDALEAIRLPQSSSPVLFESTGLAVAGDAADNLCVKAWNLLKKDFPSLPSVHMHLHKVIPMGAGLGGGSADGAFALMLINKLCALNLSEQQLLGYALQLGSDCPFFILNKPCIATGRGEKLEPVALDLSAYRLVLVNPNIHISTAFAFSNITPAEPQRPVSDIIRLAVEEWKEWLVNDFEKGVAAAHPEIASIKKEMYEKGAVYASMTGSGSTVYGLFRKENRPALAVQSTWRVYYI</sequence>
<dbReference type="RefSeq" id="WP_161819019.1">
    <property type="nucleotide sequence ID" value="NZ_JAACJS010000015.1"/>
</dbReference>
<evidence type="ECO:0000256" key="8">
    <source>
        <dbReference type="ARBA" id="ARBA00032554"/>
    </source>
</evidence>
<feature type="active site" evidence="9">
    <location>
        <position position="137"/>
    </location>
</feature>
<dbReference type="InterPro" id="IPR006204">
    <property type="entry name" value="GHMP_kinase_N_dom"/>
</dbReference>
<evidence type="ECO:0000259" key="11">
    <source>
        <dbReference type="Pfam" id="PF08544"/>
    </source>
</evidence>
<comment type="function">
    <text evidence="9">Catalyzes the phosphorylation of the position 2 hydroxy group of 4-diphosphocytidyl-2C-methyl-D-erythritol.</text>
</comment>
<evidence type="ECO:0000313" key="12">
    <source>
        <dbReference type="EMBL" id="NCI50704.1"/>
    </source>
</evidence>
<dbReference type="PANTHER" id="PTHR43527">
    <property type="entry name" value="4-DIPHOSPHOCYTIDYL-2-C-METHYL-D-ERYTHRITOL KINASE, CHLOROPLASTIC"/>
    <property type="match status" value="1"/>
</dbReference>
<gene>
    <name evidence="9" type="primary">ispE</name>
    <name evidence="12" type="ORF">GWC95_12270</name>
</gene>
<feature type="domain" description="GHMP kinase N-terminal" evidence="10">
    <location>
        <begin position="67"/>
        <end position="143"/>
    </location>
</feature>
<keyword evidence="6 9" id="KW-0418">Kinase</keyword>
<dbReference type="PANTHER" id="PTHR43527:SF2">
    <property type="entry name" value="4-DIPHOSPHOCYTIDYL-2-C-METHYL-D-ERYTHRITOL KINASE, CHLOROPLASTIC"/>
    <property type="match status" value="1"/>
</dbReference>
<dbReference type="Gene3D" id="3.30.230.10">
    <property type="match status" value="1"/>
</dbReference>
<dbReference type="InterPro" id="IPR014721">
    <property type="entry name" value="Ribsml_uS5_D2-typ_fold_subgr"/>
</dbReference>
<comment type="similarity">
    <text evidence="1 9">Belongs to the GHMP kinase family. IspE subfamily.</text>
</comment>
<evidence type="ECO:0000256" key="5">
    <source>
        <dbReference type="ARBA" id="ARBA00022741"/>
    </source>
</evidence>
<dbReference type="EMBL" id="JAACJS010000015">
    <property type="protein sequence ID" value="NCI50704.1"/>
    <property type="molecule type" value="Genomic_DNA"/>
</dbReference>
<keyword evidence="5 9" id="KW-0547">Nucleotide-binding</keyword>
<comment type="catalytic activity">
    <reaction evidence="9">
        <text>4-CDP-2-C-methyl-D-erythritol + ATP = 4-CDP-2-C-methyl-D-erythritol 2-phosphate + ADP + H(+)</text>
        <dbReference type="Rhea" id="RHEA:18437"/>
        <dbReference type="ChEBI" id="CHEBI:15378"/>
        <dbReference type="ChEBI" id="CHEBI:30616"/>
        <dbReference type="ChEBI" id="CHEBI:57823"/>
        <dbReference type="ChEBI" id="CHEBI:57919"/>
        <dbReference type="ChEBI" id="CHEBI:456216"/>
        <dbReference type="EC" id="2.7.1.148"/>
    </reaction>
</comment>
<evidence type="ECO:0000256" key="9">
    <source>
        <dbReference type="HAMAP-Rule" id="MF_00061"/>
    </source>
</evidence>
<proteinExistence type="inferred from homology"/>
<keyword evidence="4 9" id="KW-0808">Transferase</keyword>
<reference evidence="12 13" key="1">
    <citation type="submission" date="2020-01" db="EMBL/GenBank/DDBJ databases">
        <title>Genome analysis.</title>
        <authorList>
            <person name="Wu S."/>
            <person name="Wang G."/>
        </authorList>
    </citation>
    <scope>NUCLEOTIDE SEQUENCE [LARGE SCALE GENOMIC DNA]</scope>
    <source>
        <strain evidence="12 13">SYL130</strain>
    </source>
</reference>
<keyword evidence="7 9" id="KW-0067">ATP-binding</keyword>
<keyword evidence="9" id="KW-0414">Isoprene biosynthesis</keyword>
<dbReference type="Proteomes" id="UP000753802">
    <property type="component" value="Unassembled WGS sequence"/>
</dbReference>
<dbReference type="InterPro" id="IPR036554">
    <property type="entry name" value="GHMP_kinase_C_sf"/>
</dbReference>